<dbReference type="InterPro" id="IPR041413">
    <property type="entry name" value="MLTR_LBD"/>
</dbReference>
<keyword evidence="3" id="KW-1185">Reference proteome</keyword>
<dbReference type="PANTHER" id="PTHR35010">
    <property type="entry name" value="BLL4672 PROTEIN-RELATED"/>
    <property type="match status" value="1"/>
</dbReference>
<comment type="caution">
    <text evidence="2">The sequence shown here is derived from an EMBL/GenBank/DDBJ whole genome shotgun (WGS) entry which is preliminary data.</text>
</comment>
<dbReference type="SMART" id="SM00530">
    <property type="entry name" value="HTH_XRE"/>
    <property type="match status" value="1"/>
</dbReference>
<sequence length="272" mass="29641">MTTTVDQRHSTIGALLRQWRERRRISQLDLSIAADISARHLSFVETGRSRPSRQMVLRLSACMDVPLRERNHLLLAAGYAPVYSAQPLEGASMAPVREALGVILKGHEPSPAVVVDRAWTLLEANASTALLLEGVAPELLEPPVNVLRLSLHPRGVAPRIANLGEWRAHLLHRLHRQIDHTGDEDLRALYRELAGYPGAEPEAPVEAPAAGEVALPLRLRTRGRELRFLSTVATFGTPLDVTVSELVIESFFPADEATAAALRAAQAGRASG</sequence>
<dbReference type="Gene3D" id="1.10.260.40">
    <property type="entry name" value="lambda repressor-like DNA-binding domains"/>
    <property type="match status" value="1"/>
</dbReference>
<dbReference type="PANTHER" id="PTHR35010:SF4">
    <property type="entry name" value="BLL5781 PROTEIN"/>
    <property type="match status" value="1"/>
</dbReference>
<evidence type="ECO:0000313" key="3">
    <source>
        <dbReference type="Proteomes" id="UP000575985"/>
    </source>
</evidence>
<dbReference type="Proteomes" id="UP000575985">
    <property type="component" value="Unassembled WGS sequence"/>
</dbReference>
<dbReference type="Pfam" id="PF17765">
    <property type="entry name" value="MLTR_LBD"/>
    <property type="match status" value="1"/>
</dbReference>
<evidence type="ECO:0000313" key="2">
    <source>
        <dbReference type="EMBL" id="NYI94339.1"/>
    </source>
</evidence>
<dbReference type="GO" id="GO:0003677">
    <property type="term" value="F:DNA binding"/>
    <property type="evidence" value="ECO:0007669"/>
    <property type="project" value="InterPro"/>
</dbReference>
<dbReference type="AlphaFoldDB" id="A0A853BG76"/>
<dbReference type="EMBL" id="JACCFO010000001">
    <property type="protein sequence ID" value="NYI94339.1"/>
    <property type="molecule type" value="Genomic_DNA"/>
</dbReference>
<feature type="domain" description="HTH cro/C1-type" evidence="1">
    <location>
        <begin position="16"/>
        <end position="70"/>
    </location>
</feature>
<name>A0A853BG76_9ACTN</name>
<dbReference type="RefSeq" id="WP_308118435.1">
    <property type="nucleotide sequence ID" value="NZ_JACCFO010000001.1"/>
</dbReference>
<reference evidence="2 3" key="1">
    <citation type="submission" date="2020-07" db="EMBL/GenBank/DDBJ databases">
        <title>Sequencing the genomes of 1000 actinobacteria strains.</title>
        <authorList>
            <person name="Klenk H.-P."/>
        </authorList>
    </citation>
    <scope>NUCLEOTIDE SEQUENCE [LARGE SCALE GENOMIC DNA]</scope>
    <source>
        <strain evidence="2 3">DSM 45927</strain>
    </source>
</reference>
<evidence type="ECO:0000259" key="1">
    <source>
        <dbReference type="PROSITE" id="PS50943"/>
    </source>
</evidence>
<gene>
    <name evidence="2" type="ORF">HNR12_000616</name>
</gene>
<dbReference type="CDD" id="cd00093">
    <property type="entry name" value="HTH_XRE"/>
    <property type="match status" value="1"/>
</dbReference>
<dbReference type="InterPro" id="IPR001387">
    <property type="entry name" value="Cro/C1-type_HTH"/>
</dbReference>
<dbReference type="InterPro" id="IPR010982">
    <property type="entry name" value="Lambda_DNA-bd_dom_sf"/>
</dbReference>
<dbReference type="PROSITE" id="PS50943">
    <property type="entry name" value="HTH_CROC1"/>
    <property type="match status" value="1"/>
</dbReference>
<organism evidence="2 3">
    <name type="scientific">Streptomonospora nanhaiensis</name>
    <dbReference type="NCBI Taxonomy" id="1323731"/>
    <lineage>
        <taxon>Bacteria</taxon>
        <taxon>Bacillati</taxon>
        <taxon>Actinomycetota</taxon>
        <taxon>Actinomycetes</taxon>
        <taxon>Streptosporangiales</taxon>
        <taxon>Nocardiopsidaceae</taxon>
        <taxon>Streptomonospora</taxon>
    </lineage>
</organism>
<dbReference type="Gene3D" id="3.30.450.180">
    <property type="match status" value="1"/>
</dbReference>
<dbReference type="SUPFAM" id="SSF47413">
    <property type="entry name" value="lambda repressor-like DNA-binding domains"/>
    <property type="match status" value="1"/>
</dbReference>
<protein>
    <submittedName>
        <fullName evidence="2">Transcriptional regulator with XRE-family HTH domain</fullName>
    </submittedName>
</protein>
<dbReference type="Pfam" id="PF13560">
    <property type="entry name" value="HTH_31"/>
    <property type="match status" value="1"/>
</dbReference>
<proteinExistence type="predicted"/>
<accession>A0A853BG76</accession>